<feature type="transmembrane region" description="Helical" evidence="1">
    <location>
        <begin position="65"/>
        <end position="88"/>
    </location>
</feature>
<dbReference type="AlphaFoldDB" id="A0A7E4V1U4"/>
<dbReference type="Proteomes" id="UP000492821">
    <property type="component" value="Unassembled WGS sequence"/>
</dbReference>
<accession>A0A7E4V1U4</accession>
<keyword evidence="2" id="KW-1185">Reference proteome</keyword>
<evidence type="ECO:0000313" key="2">
    <source>
        <dbReference type="Proteomes" id="UP000492821"/>
    </source>
</evidence>
<dbReference type="WBParaSite" id="Pan_g15198.t1">
    <property type="protein sequence ID" value="Pan_g15198.t1"/>
    <property type="gene ID" value="Pan_g15198"/>
</dbReference>
<name>A0A7E4V1U4_PANRE</name>
<evidence type="ECO:0000256" key="1">
    <source>
        <dbReference type="SAM" id="Phobius"/>
    </source>
</evidence>
<keyword evidence="1" id="KW-0812">Transmembrane</keyword>
<proteinExistence type="predicted"/>
<keyword evidence="1" id="KW-1133">Transmembrane helix</keyword>
<reference evidence="3" key="2">
    <citation type="submission" date="2020-10" db="UniProtKB">
        <authorList>
            <consortium name="WormBaseParasite"/>
        </authorList>
    </citation>
    <scope>IDENTIFICATION</scope>
</reference>
<sequence length="106" mass="11876">MHLNPNLHPSLQLCLSPPLEMPITMSSFRILLYLFLASVICAVVDAEKYHLKEDKAKDQEAAFKVVYVLLVLFVTLCCCGAACFLFYISLKKPKVHADTDSGDKKN</sequence>
<feature type="transmembrane region" description="Helical" evidence="1">
    <location>
        <begin position="26"/>
        <end position="44"/>
    </location>
</feature>
<evidence type="ECO:0000313" key="3">
    <source>
        <dbReference type="WBParaSite" id="Pan_g15198.t1"/>
    </source>
</evidence>
<keyword evidence="1" id="KW-0472">Membrane</keyword>
<organism evidence="2 3">
    <name type="scientific">Panagrellus redivivus</name>
    <name type="common">Microworm</name>
    <dbReference type="NCBI Taxonomy" id="6233"/>
    <lineage>
        <taxon>Eukaryota</taxon>
        <taxon>Metazoa</taxon>
        <taxon>Ecdysozoa</taxon>
        <taxon>Nematoda</taxon>
        <taxon>Chromadorea</taxon>
        <taxon>Rhabditida</taxon>
        <taxon>Tylenchina</taxon>
        <taxon>Panagrolaimomorpha</taxon>
        <taxon>Panagrolaimoidea</taxon>
        <taxon>Panagrolaimidae</taxon>
        <taxon>Panagrellus</taxon>
    </lineage>
</organism>
<reference evidence="2" key="1">
    <citation type="journal article" date="2013" name="Genetics">
        <title>The draft genome and transcriptome of Panagrellus redivivus are shaped by the harsh demands of a free-living lifestyle.</title>
        <authorList>
            <person name="Srinivasan J."/>
            <person name="Dillman A.R."/>
            <person name="Macchietto M.G."/>
            <person name="Heikkinen L."/>
            <person name="Lakso M."/>
            <person name="Fracchia K.M."/>
            <person name="Antoshechkin I."/>
            <person name="Mortazavi A."/>
            <person name="Wong G."/>
            <person name="Sternberg P.W."/>
        </authorList>
    </citation>
    <scope>NUCLEOTIDE SEQUENCE [LARGE SCALE GENOMIC DNA]</scope>
    <source>
        <strain evidence="2">MT8872</strain>
    </source>
</reference>
<protein>
    <submittedName>
        <fullName evidence="3">Transmembrane protein</fullName>
    </submittedName>
</protein>